<evidence type="ECO:0000313" key="5">
    <source>
        <dbReference type="Proteomes" id="UP000622797"/>
    </source>
</evidence>
<dbReference type="OrthoDB" id="5294180at2759"/>
<dbReference type="EMBL" id="JABEXW010000253">
    <property type="protein sequence ID" value="KAF4967114.1"/>
    <property type="molecule type" value="Genomic_DNA"/>
</dbReference>
<reference evidence="4" key="1">
    <citation type="journal article" date="2020" name="BMC Genomics">
        <title>Correction to: Identification and distribution of gene clusters required for synthesis of sphingolipid metabolism inhibitors in diverse species of the filamentous fungus Fusarium.</title>
        <authorList>
            <person name="Kim H.S."/>
            <person name="Lohmar J.M."/>
            <person name="Busman M."/>
            <person name="Brown D.W."/>
            <person name="Naumann T.A."/>
            <person name="Divon H.H."/>
            <person name="Lysoe E."/>
            <person name="Uhlig S."/>
            <person name="Proctor R.H."/>
        </authorList>
    </citation>
    <scope>NUCLEOTIDE SEQUENCE</scope>
    <source>
        <strain evidence="4">NRRL 20472</strain>
    </source>
</reference>
<evidence type="ECO:0000256" key="1">
    <source>
        <dbReference type="ARBA" id="ARBA00004123"/>
    </source>
</evidence>
<proteinExistence type="predicted"/>
<evidence type="ECO:0000256" key="2">
    <source>
        <dbReference type="ARBA" id="ARBA00023242"/>
    </source>
</evidence>
<reference evidence="4" key="2">
    <citation type="submission" date="2020-05" db="EMBL/GenBank/DDBJ databases">
        <authorList>
            <person name="Kim H.-S."/>
            <person name="Proctor R.H."/>
            <person name="Brown D.W."/>
        </authorList>
    </citation>
    <scope>NUCLEOTIDE SEQUENCE</scope>
    <source>
        <strain evidence="4">NRRL 20472</strain>
    </source>
</reference>
<name>A0A8H4XAJ9_9HYPO</name>
<dbReference type="Proteomes" id="UP000622797">
    <property type="component" value="Unassembled WGS sequence"/>
</dbReference>
<feature type="compositionally biased region" description="Low complexity" evidence="3">
    <location>
        <begin position="21"/>
        <end position="34"/>
    </location>
</feature>
<comment type="subcellular location">
    <subcellularLocation>
        <location evidence="1">Nucleus</location>
    </subcellularLocation>
</comment>
<gene>
    <name evidence="4" type="ORF">FSARC_5275</name>
</gene>
<dbReference type="InterPro" id="IPR021858">
    <property type="entry name" value="Fun_TF"/>
</dbReference>
<dbReference type="PANTHER" id="PTHR37534:SF12">
    <property type="entry name" value="ZN(2)-C6 FUNGAL-TYPE DOMAIN-CONTAINING PROTEIN"/>
    <property type="match status" value="1"/>
</dbReference>
<organism evidence="4 5">
    <name type="scientific">Fusarium sarcochroum</name>
    <dbReference type="NCBI Taxonomy" id="1208366"/>
    <lineage>
        <taxon>Eukaryota</taxon>
        <taxon>Fungi</taxon>
        <taxon>Dikarya</taxon>
        <taxon>Ascomycota</taxon>
        <taxon>Pezizomycotina</taxon>
        <taxon>Sordariomycetes</taxon>
        <taxon>Hypocreomycetidae</taxon>
        <taxon>Hypocreales</taxon>
        <taxon>Nectriaceae</taxon>
        <taxon>Fusarium</taxon>
        <taxon>Fusarium lateritium species complex</taxon>
    </lineage>
</organism>
<dbReference type="GO" id="GO:0005634">
    <property type="term" value="C:nucleus"/>
    <property type="evidence" value="ECO:0007669"/>
    <property type="project" value="UniProtKB-SubCell"/>
</dbReference>
<feature type="region of interest" description="Disordered" evidence="3">
    <location>
        <begin position="19"/>
        <end position="51"/>
    </location>
</feature>
<dbReference type="Pfam" id="PF11951">
    <property type="entry name" value="Fungal_trans_2"/>
    <property type="match status" value="1"/>
</dbReference>
<keyword evidence="5" id="KW-1185">Reference proteome</keyword>
<comment type="caution">
    <text evidence="4">The sequence shown here is derived from an EMBL/GenBank/DDBJ whole genome shotgun (WGS) entry which is preliminary data.</text>
</comment>
<keyword evidence="2" id="KW-0539">Nucleus</keyword>
<accession>A0A8H4XAJ9</accession>
<evidence type="ECO:0000256" key="3">
    <source>
        <dbReference type="SAM" id="MobiDB-lite"/>
    </source>
</evidence>
<sequence length="544" mass="61058">MKRSLRKNCDSKKLLLEAKKSSTSLSSNSSRSFSPLFPDDGPVASTKLEQSDDKLLATSSSISPSCEVESEFGVLAYHELQIASILRTHHAGFDVGVHPPRDASRDEHTVKAIQKRETLDSRRIPDTNCFRPSDNPSFRSGSIHMELDRNDERLWNHFIQVVLPAIPPILNPSQQFSVASNPAHSILSSNRAYLHCCLMVSAQHLKWHTGSPIETLDNEIMKHRCTIARTLCEDIKDNEKHGDVFEATVGLVYFQSMAGQYDDGLPDVPWHQHFEAAGRLLQNFDLFGTIGGPTKDSMRIPYSLCLYSWIDILGATMKGHRPSLAHLYNEKLLSHRDSSLGLHELMGCDDRVMYLISEIACLDYLKHGGMADVNVRRLVFELDERIMLTDTGGSVDDMGGHSGLSRVQLCNSITNAYRIAARILLRSLSPDFDPRLTESRELIGQLQEALGRLLLGAKGVDNRLNWVYFVGGLASAPDSTLRPFMKDRIAQFGCSNMFGGMRHVIALLHEVWALNDHLWSGGDLGLRFHWRDVMESKGWNFLFM</sequence>
<dbReference type="PANTHER" id="PTHR37534">
    <property type="entry name" value="TRANSCRIPTIONAL ACTIVATOR PROTEIN UGA3"/>
    <property type="match status" value="1"/>
</dbReference>
<evidence type="ECO:0000313" key="4">
    <source>
        <dbReference type="EMBL" id="KAF4967114.1"/>
    </source>
</evidence>
<dbReference type="AlphaFoldDB" id="A0A8H4XAJ9"/>
<protein>
    <submittedName>
        <fullName evidence="4">Uncharacterized protein</fullName>
    </submittedName>
</protein>